<reference evidence="1 2" key="1">
    <citation type="submission" date="2017-09" db="EMBL/GenBank/DDBJ databases">
        <title>Genomics of the genus Arcobacter.</title>
        <authorList>
            <person name="Perez-Cataluna A."/>
            <person name="Figueras M.J."/>
            <person name="Salas-Masso N."/>
        </authorList>
    </citation>
    <scope>NUCLEOTIDE SEQUENCE [LARGE SCALE GENOMIC DNA]</scope>
    <source>
        <strain evidence="1 2">F156-34</strain>
    </source>
</reference>
<proteinExistence type="predicted"/>
<evidence type="ECO:0000313" key="1">
    <source>
        <dbReference type="EMBL" id="RXK14311.1"/>
    </source>
</evidence>
<evidence type="ECO:0000313" key="2">
    <source>
        <dbReference type="Proteomes" id="UP000289718"/>
    </source>
</evidence>
<accession>A0A4Q1B1S6</accession>
<gene>
    <name evidence="1" type="ORF">CP965_02345</name>
</gene>
<keyword evidence="2" id="KW-1185">Reference proteome</keyword>
<evidence type="ECO:0008006" key="3">
    <source>
        <dbReference type="Google" id="ProtNLM"/>
    </source>
</evidence>
<comment type="caution">
    <text evidence="1">The sequence shown here is derived from an EMBL/GenBank/DDBJ whole genome shotgun (WGS) entry which is preliminary data.</text>
</comment>
<dbReference type="Proteomes" id="UP000289718">
    <property type="component" value="Unassembled WGS sequence"/>
</dbReference>
<organism evidence="1 2">
    <name type="scientific">Halarcobacter mediterraneus</name>
    <dbReference type="NCBI Taxonomy" id="2023153"/>
    <lineage>
        <taxon>Bacteria</taxon>
        <taxon>Pseudomonadati</taxon>
        <taxon>Campylobacterota</taxon>
        <taxon>Epsilonproteobacteria</taxon>
        <taxon>Campylobacterales</taxon>
        <taxon>Arcobacteraceae</taxon>
        <taxon>Halarcobacter</taxon>
    </lineage>
</organism>
<name>A0A4Q1B1S6_9BACT</name>
<sequence length="454" mass="53704">MKTSTLFLSTFLIVNLYSQEVEEKIQKPELLNLEKIEKENKGIKRDFLINKYLKQDSISSEQAFEVLKLIDNMNLELFENFAKKFGHDETLAVMQCIKMPLKQLINSYPDCISLGLTNNEALTLNSIELNVLIKKLYEKYPDFSKRLKVLNAPIPFTKLISLSSSNFYKLFFNLKDSYIEKHFNYKLPKSTLNKIIKDKENFQRLLIKTLKNQKLDMLNKSFYNLDFNYNEEVLFSFAMNSYFNQNLELSSNFLQEAKKFNTLKNNNKYNFWLFKVTKDESYLKEILENSNINIYTIFAKELLNKNNKIILYTENKMLEESMKKITKENQAFLYSLAKVESNLNENFISSSFKTGIFQTKKSLKTDIKSSIENMENKLNNIEEENPLIKYLIFKNKEKIVSNVIETKDKYLALELIPKNEKIKEFLFTYYLYYSNKNNNFKLNSLFSESKKSLP</sequence>
<dbReference type="EMBL" id="NXIE01000001">
    <property type="protein sequence ID" value="RXK14311.1"/>
    <property type="molecule type" value="Genomic_DNA"/>
</dbReference>
<dbReference type="RefSeq" id="WP_164970979.1">
    <property type="nucleotide sequence ID" value="NZ_NXIE01000001.1"/>
</dbReference>
<dbReference type="AlphaFoldDB" id="A0A4Q1B1S6"/>
<protein>
    <recommendedName>
        <fullName evidence="3">Transglycosylase SLT domain-containing protein</fullName>
    </recommendedName>
</protein>